<accession>A0ABS6DPP0</accession>
<dbReference type="InterPro" id="IPR059000">
    <property type="entry name" value="ATPase_P-type_domA"/>
</dbReference>
<evidence type="ECO:0000313" key="10">
    <source>
        <dbReference type="Proteomes" id="UP000718793"/>
    </source>
</evidence>
<feature type="transmembrane region" description="Helical" evidence="7">
    <location>
        <begin position="890"/>
        <end position="910"/>
    </location>
</feature>
<keyword evidence="3" id="KW-0479">Metal-binding</keyword>
<evidence type="ECO:0000256" key="1">
    <source>
        <dbReference type="ARBA" id="ARBA00004141"/>
    </source>
</evidence>
<feature type="transmembrane region" description="Helical" evidence="7">
    <location>
        <begin position="89"/>
        <end position="107"/>
    </location>
</feature>
<feature type="transmembrane region" description="Helical" evidence="7">
    <location>
        <begin position="816"/>
        <end position="837"/>
    </location>
</feature>
<sequence>MRMVIMNDINDLNTNPKLGLNDDQIIINQNKYGKNILEEKKKKSIFLFFLEQFKDLMVILLLIATVISFGLAIYQGIYENWSWNSELTISFIEPFIILIVVVTNAIVGTVQEIKSQKAVDSLKNMSPMMSKVIRNGKLQNIKSEDIVVGDILFIESGDVVGADGILVESHNLYCIESSLTGESLPSEKNANEVHDFNLPIAEQKFKVFSSSSVSNGTGLVLVTEVGKNTEIGKISNLLNEQETNLTPLQLKINKLGKIFGYSGIILFVFSLIAQIIFQVTDTGNLKSTGFWSSSLVNSISLAVAAIPEGLVAFTTIILSLSVKQMANENAIVKNLMAVETLGSTAIICSDKTGTLTQNKMTVVDAWINNKFLENNKDFHKLLKLFSLCTEANIFKKNDEIEEVGDPTEIALLHAYEKYTKLSVNDLKQNNTRIRNFPFDSERKLMSVIYKLDNENILITKGAPESIFNLLENNENISEYQNISEQWAQKGFRVLAIATKKLNVNENISNVNEKEIENNLHFEGLIAMIDPPRETSKESIHLCKQAGMKPIMITGDNLITASSIAKELGILGNEDLVITGTELDKLSDEEFEKNIHKYAVYARVAPKDKIRIVKTWQKLDQVVAMTGDGVNDAPALKAADIGCAMGITGTEVSKQASDLILVDDNFSTVVKAVSNGRKIYERIRNVIQNLLVTSIAEIVLVLFGLLIFRSIFSQEIKNIMTQNENFQFFILSATQLLWINLFTHGFPAIALGIQNSKETYMTIRPHSKFESIFARNMGWNTLWQGIFIGILSLIGYYLGAIYALNNPSINNEDFVKVASTVAFLVIGIGATFNSLNLMTKKSIFVSNPLYYWKVYISIIFSIAWLLLVVFVKPIAQVFNIYTDFGAYSSLLLYSFGLVAIIIPVYTIYKLIINFIEKRNLKINEITHFEIIKKPKKIFKRKD</sequence>
<dbReference type="InterPro" id="IPR001757">
    <property type="entry name" value="P_typ_ATPase"/>
</dbReference>
<feature type="transmembrane region" description="Helical" evidence="7">
    <location>
        <begin position="781"/>
        <end position="804"/>
    </location>
</feature>
<dbReference type="Pfam" id="PF00690">
    <property type="entry name" value="Cation_ATPase_N"/>
    <property type="match status" value="1"/>
</dbReference>
<dbReference type="SFLD" id="SFLDG00002">
    <property type="entry name" value="C1.7:_P-type_atpase_like"/>
    <property type="match status" value="1"/>
</dbReference>
<dbReference type="Pfam" id="PF00689">
    <property type="entry name" value="Cation_ATPase_C"/>
    <property type="match status" value="1"/>
</dbReference>
<evidence type="ECO:0000256" key="2">
    <source>
        <dbReference type="ARBA" id="ARBA00022692"/>
    </source>
</evidence>
<dbReference type="InterPro" id="IPR006068">
    <property type="entry name" value="ATPase_P-typ_cation-transptr_C"/>
</dbReference>
<feature type="transmembrane region" description="Helical" evidence="7">
    <location>
        <begin position="258"/>
        <end position="279"/>
    </location>
</feature>
<evidence type="ECO:0000259" key="8">
    <source>
        <dbReference type="SMART" id="SM00831"/>
    </source>
</evidence>
<keyword evidence="4" id="KW-0460">Magnesium</keyword>
<feature type="transmembrane region" description="Helical" evidence="7">
    <location>
        <begin position="299"/>
        <end position="320"/>
    </location>
</feature>
<reference evidence="9" key="1">
    <citation type="submission" date="2021-06" db="EMBL/GenBank/DDBJ databases">
        <title>Novel Mycoplasma species detected in California sea lions (Zalophus californianus) from the USA.</title>
        <authorList>
            <person name="Volokhov D.V."/>
            <person name="Furtak V.A."/>
            <person name="Zagorodnyaya T.A."/>
        </authorList>
    </citation>
    <scope>NUCLEOTIDE SEQUENCE [LARGE SCALE GENOMIC DNA]</scope>
    <source>
        <strain evidence="9">CSL 5346</strain>
    </source>
</reference>
<keyword evidence="10" id="KW-1185">Reference proteome</keyword>
<dbReference type="PANTHER" id="PTHR24093">
    <property type="entry name" value="CATION TRANSPORTING ATPASE"/>
    <property type="match status" value="1"/>
</dbReference>
<feature type="transmembrane region" description="Helical" evidence="7">
    <location>
        <begin position="727"/>
        <end position="752"/>
    </location>
</feature>
<protein>
    <submittedName>
        <fullName evidence="9">Cation-translocating P-type ATPase</fullName>
    </submittedName>
</protein>
<feature type="transmembrane region" description="Helical" evidence="7">
    <location>
        <begin position="849"/>
        <end position="870"/>
    </location>
</feature>
<dbReference type="Proteomes" id="UP000718793">
    <property type="component" value="Unassembled WGS sequence"/>
</dbReference>
<keyword evidence="6 7" id="KW-0472">Membrane</keyword>
<feature type="transmembrane region" description="Helical" evidence="7">
    <location>
        <begin position="685"/>
        <end position="707"/>
    </location>
</feature>
<proteinExistence type="predicted"/>
<dbReference type="NCBIfam" id="TIGR01494">
    <property type="entry name" value="ATPase_P-type"/>
    <property type="match status" value="2"/>
</dbReference>
<evidence type="ECO:0000313" key="9">
    <source>
        <dbReference type="EMBL" id="MBU4692174.1"/>
    </source>
</evidence>
<evidence type="ECO:0000256" key="7">
    <source>
        <dbReference type="SAM" id="Phobius"/>
    </source>
</evidence>
<comment type="subcellular location">
    <subcellularLocation>
        <location evidence="1">Membrane</location>
        <topology evidence="1">Multi-pass membrane protein</topology>
    </subcellularLocation>
</comment>
<keyword evidence="5 7" id="KW-1133">Transmembrane helix</keyword>
<evidence type="ECO:0000256" key="6">
    <source>
        <dbReference type="ARBA" id="ARBA00023136"/>
    </source>
</evidence>
<evidence type="ECO:0000256" key="3">
    <source>
        <dbReference type="ARBA" id="ARBA00022723"/>
    </source>
</evidence>
<gene>
    <name evidence="9" type="ORF">KQ875_00995</name>
</gene>
<feature type="domain" description="Cation-transporting P-type ATPase N-terminal" evidence="8">
    <location>
        <begin position="2"/>
        <end position="73"/>
    </location>
</feature>
<dbReference type="SMART" id="SM00831">
    <property type="entry name" value="Cation_ATPase_N"/>
    <property type="match status" value="1"/>
</dbReference>
<keyword evidence="2 7" id="KW-0812">Transmembrane</keyword>
<dbReference type="EMBL" id="JAHMHH010000001">
    <property type="protein sequence ID" value="MBU4692174.1"/>
    <property type="molecule type" value="Genomic_DNA"/>
</dbReference>
<dbReference type="InterPro" id="IPR018303">
    <property type="entry name" value="ATPase_P-typ_P_site"/>
</dbReference>
<dbReference type="PROSITE" id="PS00154">
    <property type="entry name" value="ATPASE_E1_E2"/>
    <property type="match status" value="1"/>
</dbReference>
<dbReference type="Pfam" id="PF13246">
    <property type="entry name" value="Cation_ATPase"/>
    <property type="match status" value="1"/>
</dbReference>
<evidence type="ECO:0000256" key="4">
    <source>
        <dbReference type="ARBA" id="ARBA00022842"/>
    </source>
</evidence>
<dbReference type="Pfam" id="PF00122">
    <property type="entry name" value="E1-E2_ATPase"/>
    <property type="match status" value="1"/>
</dbReference>
<evidence type="ECO:0000256" key="5">
    <source>
        <dbReference type="ARBA" id="ARBA00022989"/>
    </source>
</evidence>
<dbReference type="SFLD" id="SFLDF00027">
    <property type="entry name" value="p-type_atpase"/>
    <property type="match status" value="1"/>
</dbReference>
<comment type="caution">
    <text evidence="9">The sequence shown here is derived from an EMBL/GenBank/DDBJ whole genome shotgun (WGS) entry which is preliminary data.</text>
</comment>
<organism evidence="9 10">
    <name type="scientific">Mycoplasma zalophi</name>
    <dbReference type="NCBI Taxonomy" id="191287"/>
    <lineage>
        <taxon>Bacteria</taxon>
        <taxon>Bacillati</taxon>
        <taxon>Mycoplasmatota</taxon>
        <taxon>Mollicutes</taxon>
        <taxon>Mycoplasmataceae</taxon>
        <taxon>Mycoplasma</taxon>
    </lineage>
</organism>
<dbReference type="InterPro" id="IPR044492">
    <property type="entry name" value="P_typ_ATPase_HD_dom"/>
</dbReference>
<feature type="transmembrane region" description="Helical" evidence="7">
    <location>
        <begin position="56"/>
        <end position="77"/>
    </location>
</feature>
<dbReference type="InterPro" id="IPR004014">
    <property type="entry name" value="ATPase_P-typ_cation-transptr_N"/>
</dbReference>
<dbReference type="SFLD" id="SFLDS00003">
    <property type="entry name" value="Haloacid_Dehalogenase"/>
    <property type="match status" value="1"/>
</dbReference>
<dbReference type="PANTHER" id="PTHR24093:SF506">
    <property type="entry name" value="CATION-TRANSPORTING ATPASE PMA1"/>
    <property type="match status" value="1"/>
</dbReference>
<name>A0ABS6DPP0_9MOLU</name>